<accession>A0AC11EV56</accession>
<evidence type="ECO:0000313" key="1">
    <source>
        <dbReference type="Ensembl" id="ENSOARP00020063298.1"/>
    </source>
</evidence>
<protein>
    <submittedName>
        <fullName evidence="1">Uncharacterized protein</fullName>
    </submittedName>
</protein>
<gene>
    <name evidence="1" type="primary">RAB5IF</name>
</gene>
<reference evidence="1" key="2">
    <citation type="submission" date="2025-08" db="UniProtKB">
        <authorList>
            <consortium name="Ensembl"/>
        </authorList>
    </citation>
    <scope>IDENTIFICATION</scope>
</reference>
<organism evidence="1">
    <name type="scientific">Ovis aries</name>
    <name type="common">Sheep</name>
    <dbReference type="NCBI Taxonomy" id="9940"/>
    <lineage>
        <taxon>Eukaryota</taxon>
        <taxon>Metazoa</taxon>
        <taxon>Chordata</taxon>
        <taxon>Craniata</taxon>
        <taxon>Vertebrata</taxon>
        <taxon>Euteleostomi</taxon>
        <taxon>Mammalia</taxon>
        <taxon>Eutheria</taxon>
        <taxon>Laurasiatheria</taxon>
        <taxon>Artiodactyla</taxon>
        <taxon>Ruminantia</taxon>
        <taxon>Pecora</taxon>
        <taxon>Bovidae</taxon>
        <taxon>Caprinae</taxon>
        <taxon>Ovis</taxon>
    </lineage>
</organism>
<name>A0AC11EV56_SHEEP</name>
<reference evidence="1" key="3">
    <citation type="submission" date="2025-09" db="UniProtKB">
        <authorList>
            <consortium name="Ensembl"/>
        </authorList>
    </citation>
    <scope>IDENTIFICATION</scope>
</reference>
<reference evidence="1" key="1">
    <citation type="submission" date="2020-11" db="EMBL/GenBank/DDBJ databases">
        <authorList>
            <person name="Davenport K.M."/>
            <person name="Bickhart D.M."/>
            <person name="Smith T.P.L."/>
            <person name="Murdoch B.M."/>
            <person name="Rosen B.D."/>
        </authorList>
    </citation>
    <scope>NUCLEOTIDE SEQUENCE [LARGE SCALE GENOMIC DNA]</scope>
    <source>
        <strain evidence="1">OAR_USU_Benz2616</strain>
    </source>
</reference>
<dbReference type="Ensembl" id="ENSOART00020061996.1">
    <property type="protein sequence ID" value="ENSOARP00020063298.1"/>
    <property type="gene ID" value="ENSOARG00020006916.2"/>
</dbReference>
<proteinExistence type="predicted"/>
<sequence>MVGELQDVLSGHMDSEDLSVSTSPPLLHGGEGTIAHSLIPVGLKRLLYLQSFPLFFFFWNDEIGFPGVLERGGGEWEALPESALVLPSCRETSRICCVMACFLCVRTGFCSPGKDEFLDVIYWFRQIIAVVLGVIWGVLPLRGFLGIAGFCLINAGVLYVYFSNYLQIDEEEYGGTWELTKEGFMTSFALFMVIWIIFYTAIHYD</sequence>